<dbReference type="InterPro" id="IPR009071">
    <property type="entry name" value="HMG_box_dom"/>
</dbReference>
<name>A0A914YFC9_9BILA</name>
<dbReference type="GO" id="GO:0005634">
    <property type="term" value="C:nucleus"/>
    <property type="evidence" value="ECO:0007669"/>
    <property type="project" value="UniProtKB-UniRule"/>
</dbReference>
<dbReference type="PANTHER" id="PTHR48112:SF22">
    <property type="entry name" value="MITOCHONDRIAL TRANSCRIPTION FACTOR A, ISOFORM B"/>
    <property type="match status" value="1"/>
</dbReference>
<feature type="region of interest" description="Disordered" evidence="3">
    <location>
        <begin position="1"/>
        <end position="39"/>
    </location>
</feature>
<dbReference type="SUPFAM" id="SSF47095">
    <property type="entry name" value="HMG-box"/>
    <property type="match status" value="1"/>
</dbReference>
<dbReference type="GO" id="GO:0006357">
    <property type="term" value="P:regulation of transcription by RNA polymerase II"/>
    <property type="evidence" value="ECO:0007669"/>
    <property type="project" value="TreeGrafter"/>
</dbReference>
<dbReference type="GO" id="GO:0003677">
    <property type="term" value="F:DNA binding"/>
    <property type="evidence" value="ECO:0007669"/>
    <property type="project" value="UniProtKB-UniRule"/>
</dbReference>
<dbReference type="Pfam" id="PF00505">
    <property type="entry name" value="HMG_box"/>
    <property type="match status" value="1"/>
</dbReference>
<dbReference type="PROSITE" id="PS50118">
    <property type="entry name" value="HMG_BOX_2"/>
    <property type="match status" value="1"/>
</dbReference>
<evidence type="ECO:0000259" key="4">
    <source>
        <dbReference type="PROSITE" id="PS50118"/>
    </source>
</evidence>
<feature type="region of interest" description="Disordered" evidence="3">
    <location>
        <begin position="81"/>
        <end position="110"/>
    </location>
</feature>
<accession>A0A914YFC9</accession>
<reference evidence="6" key="1">
    <citation type="submission" date="2022-11" db="UniProtKB">
        <authorList>
            <consortium name="WormBaseParasite"/>
        </authorList>
    </citation>
    <scope>IDENTIFICATION</scope>
</reference>
<keyword evidence="5" id="KW-1185">Reference proteome</keyword>
<organism evidence="5 6">
    <name type="scientific">Panagrolaimus superbus</name>
    <dbReference type="NCBI Taxonomy" id="310955"/>
    <lineage>
        <taxon>Eukaryota</taxon>
        <taxon>Metazoa</taxon>
        <taxon>Ecdysozoa</taxon>
        <taxon>Nematoda</taxon>
        <taxon>Chromadorea</taxon>
        <taxon>Rhabditida</taxon>
        <taxon>Tylenchina</taxon>
        <taxon>Panagrolaimomorpha</taxon>
        <taxon>Panagrolaimoidea</taxon>
        <taxon>Panagrolaimidae</taxon>
        <taxon>Panagrolaimus</taxon>
    </lineage>
</organism>
<evidence type="ECO:0000256" key="1">
    <source>
        <dbReference type="ARBA" id="ARBA00023125"/>
    </source>
</evidence>
<dbReference type="InterPro" id="IPR036910">
    <property type="entry name" value="HMG_box_dom_sf"/>
</dbReference>
<dbReference type="WBParaSite" id="PSU_v2.g16073.t1">
    <property type="protein sequence ID" value="PSU_v2.g16073.t1"/>
    <property type="gene ID" value="PSU_v2.g16073"/>
</dbReference>
<evidence type="ECO:0000256" key="2">
    <source>
        <dbReference type="PROSITE-ProRule" id="PRU00267"/>
    </source>
</evidence>
<dbReference type="InterPro" id="IPR050342">
    <property type="entry name" value="HMGB"/>
</dbReference>
<evidence type="ECO:0000256" key="3">
    <source>
        <dbReference type="SAM" id="MobiDB-lite"/>
    </source>
</evidence>
<evidence type="ECO:0000313" key="5">
    <source>
        <dbReference type="Proteomes" id="UP000887577"/>
    </source>
</evidence>
<feature type="DNA-binding region" description="HMG box" evidence="2">
    <location>
        <begin position="39"/>
        <end position="102"/>
    </location>
</feature>
<proteinExistence type="predicted"/>
<dbReference type="PANTHER" id="PTHR48112">
    <property type="entry name" value="HIGH MOBILITY GROUP PROTEIN DSP1"/>
    <property type="match status" value="1"/>
</dbReference>
<dbReference type="Proteomes" id="UP000887577">
    <property type="component" value="Unplaced"/>
</dbReference>
<keyword evidence="1 2" id="KW-0238">DNA-binding</keyword>
<keyword evidence="2" id="KW-0539">Nucleus</keyword>
<protein>
    <submittedName>
        <fullName evidence="6">HMG box domain-containing protein</fullName>
    </submittedName>
</protein>
<dbReference type="AlphaFoldDB" id="A0A914YFC9"/>
<dbReference type="SMART" id="SM00398">
    <property type="entry name" value="HMG"/>
    <property type="match status" value="1"/>
</dbReference>
<feature type="domain" description="HMG box" evidence="4">
    <location>
        <begin position="39"/>
        <end position="102"/>
    </location>
</feature>
<sequence length="110" mass="12690">MSTGGNIPRRFSTPKKPPQKKAVVSKSTNASKNANDDYPKGALSAYMIWFRESRESIREGSKVKNLQKAAKFAWKKLEDKSEWEQKAKEDKERYQREMEEFNSKNGSADK</sequence>
<dbReference type="Gene3D" id="1.10.30.10">
    <property type="entry name" value="High mobility group box domain"/>
    <property type="match status" value="1"/>
</dbReference>
<evidence type="ECO:0000313" key="6">
    <source>
        <dbReference type="WBParaSite" id="PSU_v2.g16073.t1"/>
    </source>
</evidence>